<gene>
    <name evidence="3" type="ORF">TorRG33x02_040030</name>
</gene>
<feature type="region of interest" description="Disordered" evidence="1">
    <location>
        <begin position="445"/>
        <end position="544"/>
    </location>
</feature>
<keyword evidence="3" id="KW-0418">Kinase</keyword>
<dbReference type="Gene3D" id="2.60.200.20">
    <property type="match status" value="1"/>
</dbReference>
<dbReference type="SMART" id="SM00240">
    <property type="entry name" value="FHA"/>
    <property type="match status" value="1"/>
</dbReference>
<dbReference type="InParanoid" id="A0A2P5FQZ3"/>
<accession>A0A2P5FQZ3</accession>
<dbReference type="GO" id="GO:0031965">
    <property type="term" value="C:nuclear membrane"/>
    <property type="evidence" value="ECO:0007669"/>
    <property type="project" value="TreeGrafter"/>
</dbReference>
<dbReference type="Proteomes" id="UP000237000">
    <property type="component" value="Unassembled WGS sequence"/>
</dbReference>
<dbReference type="InterPro" id="IPR000253">
    <property type="entry name" value="FHA_dom"/>
</dbReference>
<dbReference type="GO" id="GO:0004674">
    <property type="term" value="F:protein serine/threonine kinase activity"/>
    <property type="evidence" value="ECO:0007669"/>
    <property type="project" value="UniProtKB-KW"/>
</dbReference>
<dbReference type="SUPFAM" id="SSF49879">
    <property type="entry name" value="SMAD/FHA domain"/>
    <property type="match status" value="1"/>
</dbReference>
<dbReference type="PANTHER" id="PTHR22593:SF8">
    <property type="entry name" value="FHA DOMAIN-CONTAINING PROTEIN PS1"/>
    <property type="match status" value="1"/>
</dbReference>
<reference evidence="4" key="1">
    <citation type="submission" date="2016-06" db="EMBL/GenBank/DDBJ databases">
        <title>Parallel loss of symbiosis genes in relatives of nitrogen-fixing non-legume Parasponia.</title>
        <authorList>
            <person name="Van Velzen R."/>
            <person name="Holmer R."/>
            <person name="Bu F."/>
            <person name="Rutten L."/>
            <person name="Van Zeijl A."/>
            <person name="Liu W."/>
            <person name="Santuari L."/>
            <person name="Cao Q."/>
            <person name="Sharma T."/>
            <person name="Shen D."/>
            <person name="Roswanjaya Y."/>
            <person name="Wardhani T."/>
            <person name="Kalhor M.S."/>
            <person name="Jansen J."/>
            <person name="Van den Hoogen J."/>
            <person name="Gungor B."/>
            <person name="Hartog M."/>
            <person name="Hontelez J."/>
            <person name="Verver J."/>
            <person name="Yang W.-C."/>
            <person name="Schijlen E."/>
            <person name="Repin R."/>
            <person name="Schilthuizen M."/>
            <person name="Schranz E."/>
            <person name="Heidstra R."/>
            <person name="Miyata K."/>
            <person name="Fedorova E."/>
            <person name="Kohlen W."/>
            <person name="Bisseling T."/>
            <person name="Smit S."/>
            <person name="Geurts R."/>
        </authorList>
    </citation>
    <scope>NUCLEOTIDE SEQUENCE [LARGE SCALE GENOMIC DNA]</scope>
    <source>
        <strain evidence="4">cv. RG33-2</strain>
    </source>
</reference>
<dbReference type="FunCoup" id="A0A2P5FQZ3">
    <property type="interactions" value="259"/>
</dbReference>
<dbReference type="AlphaFoldDB" id="A0A2P5FQZ3"/>
<evidence type="ECO:0000313" key="4">
    <source>
        <dbReference type="Proteomes" id="UP000237000"/>
    </source>
</evidence>
<dbReference type="InterPro" id="IPR008984">
    <property type="entry name" value="SMAD_FHA_dom_sf"/>
</dbReference>
<feature type="compositionally biased region" description="Polar residues" evidence="1">
    <location>
        <begin position="512"/>
        <end position="521"/>
    </location>
</feature>
<protein>
    <submittedName>
        <fullName evidence="3">Serine/threonine protein kinase</fullName>
    </submittedName>
</protein>
<proteinExistence type="predicted"/>
<sequence>MATKNPSKLILIEQQEEEEELKIPVFTVLKNGAILKNIFIVNASPPPPISELKPMMTALENPENPNQEHQETLVVGRHPDCNIMLTHPSISRFHLQIVSNPSLQKLSVIDLSSVHGTWVSEKKIDPGVRVELKEGDSLRIGGSSRVYRLHWIPLSRAYDFENPYVSASDVPMPEEKEDEIEVEGYRDENSLMIENIPVEEQKNNVTVEMKAQEEKCEGKNHSLVESMSSLVSDESLVLTVKKASPSAPPLPENPIFSLFDENDELAESPPKDVGEHSGISGPFNGPFGTADSGIEGVCLVPEGSECHEDENQGLEASFVAEVVCDIVLPESFSRGPEVESNHLVNWDSSFSIDKDENVDLASETLEETESQSLVWKEFEQTETSSSLDGEVSDETEYQETDIENLTPEALYDVESLSLQGKQENSAGEQTSNSLVDFISACSGGIPSASERTEDQRVSMKDHEQRDVSVEYSPSMTESVNSSLPARDVVPVLSDDKENQTPRSLCAEEGLPQSETVENSPMRSDIRPSFGSIWSRRGKPASVTPLRTGKSRLETMLVEADSENVQHNQEGTEDKSIPKEILSRLNGEEEEIFTPDKENFTPNTLLSKSLKKKGKSASVIQLRTGKSIVETTLAGVDYQDEHHTKENTLDKSIFKKNFSCLNGEEEEIFTPDKENFTPNSLLLRSLKKKGKIEEVKHSKPFGTSSSKVASSLNMHPEEDLNASSNKENQTLRILQERKLVKQPSSENQVGVEQELMVNKRVPFQSLTVNAVGKSRSETLCPSSATRSSSSVNYTRTVDKKDNPVLQGKRGWTMVVDTTTLLNKEARKSLQLLQGLRGTRLIIPRMVIRELDSLKRRGSLFRRKTEACLVLEWIEKCMTETTWWIHVQTSVEDGRLTAPTPPATPRSPFSQGSGGKMKSDDGQLVLLSEDVTLKIKAMAEGLICETVQEFRESLMNPFSERFMWVDSSPRGQTWSVLDDVVLREKYNRCPLKKSSKGESAKGLKLILLHNSHYGQRTLIS</sequence>
<evidence type="ECO:0000256" key="1">
    <source>
        <dbReference type="SAM" id="MobiDB-lite"/>
    </source>
</evidence>
<name>A0A2P5FQZ3_TREOI</name>
<keyword evidence="3" id="KW-0808">Transferase</keyword>
<dbReference type="OrthoDB" id="444265at2759"/>
<keyword evidence="3" id="KW-0723">Serine/threonine-protein kinase</keyword>
<dbReference type="PANTHER" id="PTHR22593">
    <property type="entry name" value="TRANSMEMBRANE PROTEIN 18"/>
    <property type="match status" value="1"/>
</dbReference>
<organism evidence="3 4">
    <name type="scientific">Trema orientale</name>
    <name type="common">Charcoal tree</name>
    <name type="synonym">Celtis orientalis</name>
    <dbReference type="NCBI Taxonomy" id="63057"/>
    <lineage>
        <taxon>Eukaryota</taxon>
        <taxon>Viridiplantae</taxon>
        <taxon>Streptophyta</taxon>
        <taxon>Embryophyta</taxon>
        <taxon>Tracheophyta</taxon>
        <taxon>Spermatophyta</taxon>
        <taxon>Magnoliopsida</taxon>
        <taxon>eudicotyledons</taxon>
        <taxon>Gunneridae</taxon>
        <taxon>Pentapetalae</taxon>
        <taxon>rosids</taxon>
        <taxon>fabids</taxon>
        <taxon>Rosales</taxon>
        <taxon>Cannabaceae</taxon>
        <taxon>Trema</taxon>
    </lineage>
</organism>
<feature type="domain" description="FHA" evidence="2">
    <location>
        <begin position="73"/>
        <end position="124"/>
    </location>
</feature>
<feature type="compositionally biased region" description="Polar residues" evidence="1">
    <location>
        <begin position="471"/>
        <end position="483"/>
    </location>
</feature>
<keyword evidence="4" id="KW-1185">Reference proteome</keyword>
<dbReference type="CDD" id="cd22691">
    <property type="entry name" value="FHA_PS1-like"/>
    <property type="match status" value="1"/>
</dbReference>
<evidence type="ECO:0000313" key="3">
    <source>
        <dbReference type="EMBL" id="POO00225.1"/>
    </source>
</evidence>
<evidence type="ECO:0000259" key="2">
    <source>
        <dbReference type="PROSITE" id="PS50006"/>
    </source>
</evidence>
<comment type="caution">
    <text evidence="3">The sequence shown here is derived from an EMBL/GenBank/DDBJ whole genome shotgun (WGS) entry which is preliminary data.</text>
</comment>
<feature type="compositionally biased region" description="Basic and acidic residues" evidence="1">
    <location>
        <begin position="450"/>
        <end position="468"/>
    </location>
</feature>
<dbReference type="PROSITE" id="PS50006">
    <property type="entry name" value="FHA_DOMAIN"/>
    <property type="match status" value="1"/>
</dbReference>
<dbReference type="Pfam" id="PF13638">
    <property type="entry name" value="PIN_4"/>
    <property type="match status" value="1"/>
</dbReference>
<dbReference type="InterPro" id="IPR002716">
    <property type="entry name" value="PIN_dom"/>
</dbReference>
<dbReference type="STRING" id="63057.A0A2P5FQZ3"/>
<dbReference type="EMBL" id="JXTC01000014">
    <property type="protein sequence ID" value="POO00225.1"/>
    <property type="molecule type" value="Genomic_DNA"/>
</dbReference>
<feature type="region of interest" description="Disordered" evidence="1">
    <location>
        <begin position="893"/>
        <end position="916"/>
    </location>
</feature>
<dbReference type="Pfam" id="PF00498">
    <property type="entry name" value="FHA"/>
    <property type="match status" value="1"/>
</dbReference>
<dbReference type="Gene3D" id="3.40.50.1010">
    <property type="entry name" value="5'-nuclease"/>
    <property type="match status" value="1"/>
</dbReference>